<protein>
    <recommendedName>
        <fullName evidence="4">DUF4340 domain-containing protein</fullName>
    </recommendedName>
</protein>
<organism evidence="3">
    <name type="scientific">Clostridium symbiosum</name>
    <name type="common">Bacteroides symbiosus</name>
    <dbReference type="NCBI Taxonomy" id="1512"/>
    <lineage>
        <taxon>Bacteria</taxon>
        <taxon>Bacillati</taxon>
        <taxon>Bacillota</taxon>
        <taxon>Clostridia</taxon>
        <taxon>Lachnospirales</taxon>
        <taxon>Lachnospiraceae</taxon>
        <taxon>Otoolea</taxon>
    </lineage>
</organism>
<feature type="signal peptide" evidence="2">
    <location>
        <begin position="1"/>
        <end position="20"/>
    </location>
</feature>
<keyword evidence="2" id="KW-0732">Signal</keyword>
<feature type="region of interest" description="Disordered" evidence="1">
    <location>
        <begin position="23"/>
        <end position="44"/>
    </location>
</feature>
<dbReference type="AlphaFoldDB" id="A0A6N3BP44"/>
<sequence>MKKLYCAILFGAIAALSACAKPPSASREPAVSVPAVPDGGETEETEEVTALRLQDEYISLVERYIDDAVFRPVEESRTKKLSDLLLGHYDVTGRTDGGKMEYYIAVRREDAPVYDDFKNVSIANYSGPDTDGEELRIGYYNGDGTEILLYRLGGYTFLDMPFGYDTLDSFCFGLSGASGSTAHPSFQYAFNENGRAALDFLKSKPGLSFYDGNSPSVWFYYQNDDTVEFYSEPYPCQISLDDEKAEIIRGLLSSSETESGIATRQEAWTRLSKMDRSLLPTGASLILDDREYEFFGNHDTPGYMIVHSKNDNEFIALQRNEELYRLVMEEIQNVVGTDYRDFDPDWFKTPLKSAAMTFPEFLIPSGSGDETFTQEVRTQTIEDREKLNTLSKMMDRAINDTNVYGFSKCPYAATIDFLREDGRTLRIYVATDSCDSMAYEGRIGFEYGDQAELAALFDEAMFYRLE</sequence>
<accession>A0A6N3BP44</accession>
<dbReference type="PROSITE" id="PS51257">
    <property type="entry name" value="PROKAR_LIPOPROTEIN"/>
    <property type="match status" value="1"/>
</dbReference>
<name>A0A6N3BP44_CLOSY</name>
<dbReference type="RefSeq" id="WP_156684462.1">
    <property type="nucleotide sequence ID" value="NZ_CACRUA010000016.1"/>
</dbReference>
<gene>
    <name evidence="3" type="ORF">CSLFYP84_01187</name>
</gene>
<evidence type="ECO:0000256" key="2">
    <source>
        <dbReference type="SAM" id="SignalP"/>
    </source>
</evidence>
<reference evidence="3" key="1">
    <citation type="submission" date="2019-11" db="EMBL/GenBank/DDBJ databases">
        <authorList>
            <person name="Feng L."/>
        </authorList>
    </citation>
    <scope>NUCLEOTIDE SEQUENCE</scope>
    <source>
        <strain evidence="3">CsymbiosumLFYP84</strain>
    </source>
</reference>
<dbReference type="EMBL" id="CACRUA010000016">
    <property type="protein sequence ID" value="VYU04934.1"/>
    <property type="molecule type" value="Genomic_DNA"/>
</dbReference>
<feature type="chain" id="PRO_5039233002" description="DUF4340 domain-containing protein" evidence="2">
    <location>
        <begin position="21"/>
        <end position="466"/>
    </location>
</feature>
<evidence type="ECO:0008006" key="4">
    <source>
        <dbReference type="Google" id="ProtNLM"/>
    </source>
</evidence>
<proteinExistence type="predicted"/>
<evidence type="ECO:0000256" key="1">
    <source>
        <dbReference type="SAM" id="MobiDB-lite"/>
    </source>
</evidence>
<evidence type="ECO:0000313" key="3">
    <source>
        <dbReference type="EMBL" id="VYU04934.1"/>
    </source>
</evidence>